<dbReference type="Proteomes" id="UP001168098">
    <property type="component" value="Unassembled WGS sequence"/>
</dbReference>
<feature type="transmembrane region" description="Helical" evidence="2">
    <location>
        <begin position="721"/>
        <end position="743"/>
    </location>
</feature>
<feature type="compositionally biased region" description="Polar residues" evidence="1">
    <location>
        <begin position="280"/>
        <end position="297"/>
    </location>
</feature>
<dbReference type="PANTHER" id="PTHR24177">
    <property type="entry name" value="CASKIN"/>
    <property type="match status" value="1"/>
</dbReference>
<dbReference type="Pfam" id="PF13962">
    <property type="entry name" value="PGG"/>
    <property type="match status" value="1"/>
</dbReference>
<feature type="region of interest" description="Disordered" evidence="1">
    <location>
        <begin position="280"/>
        <end position="327"/>
    </location>
</feature>
<dbReference type="Pfam" id="PF12796">
    <property type="entry name" value="Ank_2"/>
    <property type="match status" value="1"/>
</dbReference>
<comment type="caution">
    <text evidence="4">The sequence shown here is derived from an EMBL/GenBank/DDBJ whole genome shotgun (WGS) entry which is preliminary data.</text>
</comment>
<evidence type="ECO:0000259" key="3">
    <source>
        <dbReference type="Pfam" id="PF13962"/>
    </source>
</evidence>
<organism evidence="4 5">
    <name type="scientific">Vitis rotundifolia</name>
    <name type="common">Muscadine grape</name>
    <dbReference type="NCBI Taxonomy" id="103349"/>
    <lineage>
        <taxon>Eukaryota</taxon>
        <taxon>Viridiplantae</taxon>
        <taxon>Streptophyta</taxon>
        <taxon>Embryophyta</taxon>
        <taxon>Tracheophyta</taxon>
        <taxon>Spermatophyta</taxon>
        <taxon>Magnoliopsida</taxon>
        <taxon>eudicotyledons</taxon>
        <taxon>Gunneridae</taxon>
        <taxon>Pentapetalae</taxon>
        <taxon>rosids</taxon>
        <taxon>Vitales</taxon>
        <taxon>Vitaceae</taxon>
        <taxon>Viteae</taxon>
        <taxon>Vitis</taxon>
    </lineage>
</organism>
<keyword evidence="2" id="KW-0812">Transmembrane</keyword>
<feature type="transmembrane region" description="Helical" evidence="2">
    <location>
        <begin position="749"/>
        <end position="774"/>
    </location>
</feature>
<proteinExistence type="predicted"/>
<evidence type="ECO:0000256" key="2">
    <source>
        <dbReference type="SAM" id="Phobius"/>
    </source>
</evidence>
<feature type="region of interest" description="Disordered" evidence="1">
    <location>
        <begin position="393"/>
        <end position="489"/>
    </location>
</feature>
<feature type="transmembrane region" description="Helical" evidence="2">
    <location>
        <begin position="677"/>
        <end position="700"/>
    </location>
</feature>
<feature type="compositionally biased region" description="Polar residues" evidence="1">
    <location>
        <begin position="313"/>
        <end position="327"/>
    </location>
</feature>
<dbReference type="Gene3D" id="1.25.40.20">
    <property type="entry name" value="Ankyrin repeat-containing domain"/>
    <property type="match status" value="3"/>
</dbReference>
<evidence type="ECO:0000256" key="1">
    <source>
        <dbReference type="SAM" id="MobiDB-lite"/>
    </source>
</evidence>
<dbReference type="InterPro" id="IPR026961">
    <property type="entry name" value="PGG_dom"/>
</dbReference>
<keyword evidence="5" id="KW-1185">Reference proteome</keyword>
<feature type="compositionally biased region" description="Polar residues" evidence="1">
    <location>
        <begin position="422"/>
        <end position="446"/>
    </location>
</feature>
<evidence type="ECO:0000313" key="5">
    <source>
        <dbReference type="Proteomes" id="UP001168098"/>
    </source>
</evidence>
<evidence type="ECO:0000313" key="4">
    <source>
        <dbReference type="EMBL" id="KAJ9696109.1"/>
    </source>
</evidence>
<keyword evidence="2" id="KW-0472">Membrane</keyword>
<dbReference type="PANTHER" id="PTHR24177:SF103">
    <property type="entry name" value="PGG DOMAIN-CONTAINING PROTEIN"/>
    <property type="match status" value="1"/>
</dbReference>
<dbReference type="EMBL" id="JARBHA010000007">
    <property type="protein sequence ID" value="KAJ9696109.1"/>
    <property type="molecule type" value="Genomic_DNA"/>
</dbReference>
<dbReference type="GO" id="GO:0016020">
    <property type="term" value="C:membrane"/>
    <property type="evidence" value="ECO:0007669"/>
    <property type="project" value="TreeGrafter"/>
</dbReference>
<reference evidence="4 5" key="1">
    <citation type="journal article" date="2023" name="BMC Biotechnol.">
        <title>Vitis rotundifolia cv Carlos genome sequencing.</title>
        <authorList>
            <person name="Huff M."/>
            <person name="Hulse-Kemp A."/>
            <person name="Scheffler B."/>
            <person name="Youngblood R."/>
            <person name="Simpson S."/>
            <person name="Babiker E."/>
            <person name="Staton M."/>
        </authorList>
    </citation>
    <scope>NUCLEOTIDE SEQUENCE [LARGE SCALE GENOMIC DNA]</scope>
    <source>
        <tissue evidence="4">Leaf</tissue>
    </source>
</reference>
<dbReference type="AlphaFoldDB" id="A0AA38ZW28"/>
<dbReference type="FunFam" id="1.25.40.20:FF:000978">
    <property type="entry name" value="Uncharacterized protein"/>
    <property type="match status" value="1"/>
</dbReference>
<feature type="compositionally biased region" description="Basic and acidic residues" evidence="1">
    <location>
        <begin position="461"/>
        <end position="489"/>
    </location>
</feature>
<feature type="domain" description="PGG" evidence="3">
    <location>
        <begin position="629"/>
        <end position="742"/>
    </location>
</feature>
<accession>A0AA38ZW28</accession>
<dbReference type="SMART" id="SM00248">
    <property type="entry name" value="ANK"/>
    <property type="match status" value="6"/>
</dbReference>
<gene>
    <name evidence="4" type="ORF">PVL29_008383</name>
</gene>
<dbReference type="InterPro" id="IPR002110">
    <property type="entry name" value="Ankyrin_rpt"/>
</dbReference>
<keyword evidence="2" id="KW-1133">Transmembrane helix</keyword>
<dbReference type="InterPro" id="IPR036770">
    <property type="entry name" value="Ankyrin_rpt-contain_sf"/>
</dbReference>
<dbReference type="SUPFAM" id="SSF48403">
    <property type="entry name" value="Ankyrin repeat"/>
    <property type="match status" value="2"/>
</dbReference>
<sequence length="794" mass="89291">MASPRETTQNMEVIKKKLFRSAMQGKWDEVVNIYKENEEAHMAKITKSGDTALHVAVSDDQAGIVEQLLLIIRGKDKVKEVLKIQNERGNISLHLAASMGSRKMCKCIADALPDLIGARNHDSETPLFLAALHGKKEAFICLHEICGFDKGKTYCRRNDGDTILHCAIAGEYFDLAFEIIRRYNDLVNSVNEQGLSPLHLLATKHSAFRSGSHFRWFTNIIYHCIFVEELKEETFKQEEDIVKTFDEEKDPRCPENYQTCINFLRLPWSALTILFDPGNRPNTNLEQSDQKTTNANTGKDPRTGGQADLEDPSGNQSNMKAKGELQSQGHQLIPSNYHTCFDIIKFVSKAILVILGVGFKAVKKVREKKEKHVWAAQIFGELLCHASLYEYEDNGRNPQQPSQKKDADTTPYSISDDHGVSFDNTLESQHLTGGTATQPSSATNQQVEDKGAPADQSSPEAQRKQNDNGKNKKNEQDNTKPSEMERKETPLLVAAKNGVVEIVERILELFPVAIHDKDYQKKNIVLLAVEYRQPHVYELLVKRKVLKDTVFRQVDIDGNSALHLAAMLGENKPWLIPGAALQMQWEIKWYEFVKRSVPQHFFVRCNQKGETAKDIFTEKHTDLVQAGGEWLFKTSESCSVVAALIATVAFATSATVPGGVKENVGTPNLEDKPAFDIFAISSLVALCFSVNAVIMFLAILTSRYQERDFRIDLPRKLLVGLTSLFLSIASMLISFCAGHYFVLMDKLQYTAILVYAVTCLPVTFFAVAQFPLYFDLIWATFKKVPQRSYKVAPL</sequence>
<protein>
    <recommendedName>
        <fullName evidence="3">PGG domain-containing protein</fullName>
    </recommendedName>
</protein>
<name>A0AA38ZW28_VITRO</name>